<sequence>MEDFLAGMLMTVVFAASGVLVTVIGVKMKRGTLKPNSFAGVRIPRAYRSEEDWYQIQSACANAVLLLGFICFDSAVLFVIQAFLPEIIPFVVPVVIMLIQMVLGIALIWYAALTAGKESPKR</sequence>
<protein>
    <recommendedName>
        <fullName evidence="4">SdpI/YhfL protein family</fullName>
    </recommendedName>
</protein>
<accession>A0A1M4RY51</accession>
<keyword evidence="1" id="KW-0472">Membrane</keyword>
<dbReference type="RefSeq" id="WP_073328697.1">
    <property type="nucleotide sequence ID" value="NZ_FQTT01000009.1"/>
</dbReference>
<keyword evidence="1" id="KW-1133">Transmembrane helix</keyword>
<gene>
    <name evidence="2" type="ORF">ACGLYG10_1069</name>
</gene>
<dbReference type="EMBL" id="FQTT01000009">
    <property type="protein sequence ID" value="SHE24859.1"/>
    <property type="molecule type" value="Genomic_DNA"/>
</dbReference>
<dbReference type="InterPro" id="IPR025962">
    <property type="entry name" value="SdpI/YhfL"/>
</dbReference>
<dbReference type="Pfam" id="PF13630">
    <property type="entry name" value="SdpI"/>
    <property type="match status" value="1"/>
</dbReference>
<evidence type="ECO:0000256" key="1">
    <source>
        <dbReference type="SAM" id="Phobius"/>
    </source>
</evidence>
<dbReference type="STRING" id="1892869.ACGLYG10_1069"/>
<feature type="transmembrane region" description="Helical" evidence="1">
    <location>
        <begin position="90"/>
        <end position="113"/>
    </location>
</feature>
<feature type="transmembrane region" description="Helical" evidence="1">
    <location>
        <begin position="63"/>
        <end position="84"/>
    </location>
</feature>
<dbReference type="AlphaFoldDB" id="A0A1M4RY51"/>
<evidence type="ECO:0000313" key="2">
    <source>
        <dbReference type="EMBL" id="SHE24859.1"/>
    </source>
</evidence>
<reference evidence="3" key="1">
    <citation type="submission" date="2016-09" db="EMBL/GenBank/DDBJ databases">
        <authorList>
            <person name="Strepis N."/>
        </authorList>
    </citation>
    <scope>NUCLEOTIDE SEQUENCE [LARGE SCALE GENOMIC DNA]</scope>
</reference>
<dbReference type="Proteomes" id="UP000184291">
    <property type="component" value="Unassembled WGS sequence"/>
</dbReference>
<dbReference type="OrthoDB" id="3254187at2"/>
<feature type="transmembrane region" description="Helical" evidence="1">
    <location>
        <begin position="6"/>
        <end position="26"/>
    </location>
</feature>
<organism evidence="2 3">
    <name type="scientific">Actinomyces glycerinitolerans</name>
    <dbReference type="NCBI Taxonomy" id="1892869"/>
    <lineage>
        <taxon>Bacteria</taxon>
        <taxon>Bacillati</taxon>
        <taxon>Actinomycetota</taxon>
        <taxon>Actinomycetes</taxon>
        <taxon>Actinomycetales</taxon>
        <taxon>Actinomycetaceae</taxon>
        <taxon>Actinomyces</taxon>
    </lineage>
</organism>
<keyword evidence="3" id="KW-1185">Reference proteome</keyword>
<name>A0A1M4RY51_9ACTO</name>
<keyword evidence="1" id="KW-0812">Transmembrane</keyword>
<proteinExistence type="predicted"/>
<evidence type="ECO:0000313" key="3">
    <source>
        <dbReference type="Proteomes" id="UP000184291"/>
    </source>
</evidence>
<evidence type="ECO:0008006" key="4">
    <source>
        <dbReference type="Google" id="ProtNLM"/>
    </source>
</evidence>